<dbReference type="PANTHER" id="PTHR21198">
    <property type="entry name" value="GLUTAMATE RACEMASE"/>
    <property type="match status" value="1"/>
</dbReference>
<dbReference type="InterPro" id="IPR001920">
    <property type="entry name" value="Asp/Glu_race"/>
</dbReference>
<accession>A0ABP8VKU4</accession>
<evidence type="ECO:0000313" key="4">
    <source>
        <dbReference type="Proteomes" id="UP001501195"/>
    </source>
</evidence>
<dbReference type="NCBIfam" id="TIGR00035">
    <property type="entry name" value="asp_race"/>
    <property type="match status" value="1"/>
</dbReference>
<dbReference type="EMBL" id="BAABIL010000863">
    <property type="protein sequence ID" value="GAA4665749.1"/>
    <property type="molecule type" value="Genomic_DNA"/>
</dbReference>
<organism evidence="3 4">
    <name type="scientific">Kineococcus glutinatus</name>
    <dbReference type="NCBI Taxonomy" id="1070872"/>
    <lineage>
        <taxon>Bacteria</taxon>
        <taxon>Bacillati</taxon>
        <taxon>Actinomycetota</taxon>
        <taxon>Actinomycetes</taxon>
        <taxon>Kineosporiales</taxon>
        <taxon>Kineosporiaceae</taxon>
        <taxon>Kineococcus</taxon>
    </lineage>
</organism>
<evidence type="ECO:0000256" key="2">
    <source>
        <dbReference type="ARBA" id="ARBA00023235"/>
    </source>
</evidence>
<comment type="similarity">
    <text evidence="1">Belongs to the aspartate/glutamate racemases family.</text>
</comment>
<dbReference type="SUPFAM" id="SSF53681">
    <property type="entry name" value="Aspartate/glutamate racemase"/>
    <property type="match status" value="2"/>
</dbReference>
<proteinExistence type="inferred from homology"/>
<reference evidence="4" key="1">
    <citation type="journal article" date="2019" name="Int. J. Syst. Evol. Microbiol.">
        <title>The Global Catalogue of Microorganisms (GCM) 10K type strain sequencing project: providing services to taxonomists for standard genome sequencing and annotation.</title>
        <authorList>
            <consortium name="The Broad Institute Genomics Platform"/>
            <consortium name="The Broad Institute Genome Sequencing Center for Infectious Disease"/>
            <person name="Wu L."/>
            <person name="Ma J."/>
        </authorList>
    </citation>
    <scope>NUCLEOTIDE SEQUENCE [LARGE SCALE GENOMIC DNA]</scope>
    <source>
        <strain evidence="4">JCM 18126</strain>
    </source>
</reference>
<dbReference type="Proteomes" id="UP001501195">
    <property type="component" value="Unassembled WGS sequence"/>
</dbReference>
<keyword evidence="2" id="KW-0413">Isomerase</keyword>
<gene>
    <name evidence="3" type="ORF">GCM10023225_35890</name>
</gene>
<dbReference type="RefSeq" id="WP_345714320.1">
    <property type="nucleotide sequence ID" value="NZ_BAABIL010000863.1"/>
</dbReference>
<dbReference type="Gene3D" id="3.40.50.1860">
    <property type="match status" value="2"/>
</dbReference>
<evidence type="ECO:0000256" key="1">
    <source>
        <dbReference type="ARBA" id="ARBA00007847"/>
    </source>
</evidence>
<protein>
    <submittedName>
        <fullName evidence="3">Aspartate/glutamate racemase family protein</fullName>
    </submittedName>
</protein>
<keyword evidence="4" id="KW-1185">Reference proteome</keyword>
<name>A0ABP8VKU4_9ACTN</name>
<comment type="caution">
    <text evidence="3">The sequence shown here is derived from an EMBL/GenBank/DDBJ whole genome shotgun (WGS) entry which is preliminary data.</text>
</comment>
<dbReference type="InterPro" id="IPR004380">
    <property type="entry name" value="Asp_race"/>
</dbReference>
<dbReference type="Pfam" id="PF01177">
    <property type="entry name" value="Asp_Glu_race"/>
    <property type="match status" value="1"/>
</dbReference>
<evidence type="ECO:0000313" key="3">
    <source>
        <dbReference type="EMBL" id="GAA4665749.1"/>
    </source>
</evidence>
<sequence length="250" mass="26264">MLTIGMLGGMSWESTAVYYRLANELVRERLGGLHSADCLLRSVDFAAIERLQAAGAWREAGEVLAREAAALRAGGAQLLLLCTNTMHEVAAQVQAAVDVPLLHIVDVTAAAVRAAGLRRVGLLATGFTMRQASYRERMAAAGVEVLVPGGAQRELVHRVIYEELCRGVVAEASRAAYREVVADLVAAGAEGIVLGCTEIELLVGPADAPVPVFPTTRLHVTAAVERALAAHDAPGAGEAAAARRDILTSR</sequence>
<dbReference type="InterPro" id="IPR015942">
    <property type="entry name" value="Asp/Glu/hydantoin_racemase"/>
</dbReference>
<dbReference type="PANTHER" id="PTHR21198:SF7">
    <property type="entry name" value="ASPARTATE-GLUTAMATE RACEMASE FAMILY"/>
    <property type="match status" value="1"/>
</dbReference>